<dbReference type="Gene3D" id="2.40.160.180">
    <property type="entry name" value="Carbohydrate-selective porin OprB"/>
    <property type="match status" value="1"/>
</dbReference>
<name>A0A7W5H762_9BACT</name>
<dbReference type="PANTHER" id="PTHR37944:SF1">
    <property type="entry name" value="PORIN B"/>
    <property type="match status" value="1"/>
</dbReference>
<dbReference type="PANTHER" id="PTHR37944">
    <property type="entry name" value="PORIN B"/>
    <property type="match status" value="1"/>
</dbReference>
<dbReference type="InterPro" id="IPR038673">
    <property type="entry name" value="OprB_sf"/>
</dbReference>
<dbReference type="GO" id="GO:0015288">
    <property type="term" value="F:porin activity"/>
    <property type="evidence" value="ECO:0007669"/>
    <property type="project" value="InterPro"/>
</dbReference>
<gene>
    <name evidence="4" type="ORF">FHS27_003495</name>
</gene>
<organism evidence="4 5">
    <name type="scientific">Aporhodopirellula rubra</name>
    <dbReference type="NCBI Taxonomy" id="980271"/>
    <lineage>
        <taxon>Bacteria</taxon>
        <taxon>Pseudomonadati</taxon>
        <taxon>Planctomycetota</taxon>
        <taxon>Planctomycetia</taxon>
        <taxon>Pirellulales</taxon>
        <taxon>Pirellulaceae</taxon>
        <taxon>Aporhodopirellula</taxon>
    </lineage>
</organism>
<evidence type="ECO:0000256" key="1">
    <source>
        <dbReference type="ARBA" id="ARBA00008769"/>
    </source>
</evidence>
<feature type="compositionally biased region" description="Basic residues" evidence="3">
    <location>
        <begin position="23"/>
        <end position="32"/>
    </location>
</feature>
<evidence type="ECO:0000313" key="4">
    <source>
        <dbReference type="EMBL" id="MBB3207670.1"/>
    </source>
</evidence>
<proteinExistence type="inferred from homology"/>
<dbReference type="InterPro" id="IPR007049">
    <property type="entry name" value="Carb-sel_porin_OprB"/>
</dbReference>
<dbReference type="Proteomes" id="UP000536179">
    <property type="component" value="Unassembled WGS sequence"/>
</dbReference>
<accession>A0A7W5H762</accession>
<evidence type="ECO:0000256" key="2">
    <source>
        <dbReference type="RuleBase" id="RU363072"/>
    </source>
</evidence>
<reference evidence="4 5" key="1">
    <citation type="submission" date="2020-08" db="EMBL/GenBank/DDBJ databases">
        <title>Genomic Encyclopedia of Type Strains, Phase III (KMG-III): the genomes of soil and plant-associated and newly described type strains.</title>
        <authorList>
            <person name="Whitman W."/>
        </authorList>
    </citation>
    <scope>NUCLEOTIDE SEQUENCE [LARGE SCALE GENOMIC DNA]</scope>
    <source>
        <strain evidence="4 5">CECT 8075</strain>
    </source>
</reference>
<dbReference type="AlphaFoldDB" id="A0A7W5H762"/>
<dbReference type="GO" id="GO:0016020">
    <property type="term" value="C:membrane"/>
    <property type="evidence" value="ECO:0007669"/>
    <property type="project" value="InterPro"/>
</dbReference>
<protein>
    <submittedName>
        <fullName evidence="4">Porin</fullName>
    </submittedName>
</protein>
<keyword evidence="5" id="KW-1185">Reference proteome</keyword>
<feature type="region of interest" description="Disordered" evidence="3">
    <location>
        <begin position="23"/>
        <end position="46"/>
    </location>
</feature>
<dbReference type="RefSeq" id="WP_246419917.1">
    <property type="nucleotide sequence ID" value="NZ_JACHXU010000011.1"/>
</dbReference>
<dbReference type="GO" id="GO:0008643">
    <property type="term" value="P:carbohydrate transport"/>
    <property type="evidence" value="ECO:0007669"/>
    <property type="project" value="InterPro"/>
</dbReference>
<comment type="similarity">
    <text evidence="1 2">Belongs to the OprB family.</text>
</comment>
<evidence type="ECO:0000313" key="5">
    <source>
        <dbReference type="Proteomes" id="UP000536179"/>
    </source>
</evidence>
<dbReference type="EMBL" id="JACHXU010000011">
    <property type="protein sequence ID" value="MBB3207670.1"/>
    <property type="molecule type" value="Genomic_DNA"/>
</dbReference>
<sequence length="484" mass="52962">MKTSGRSVRMIHFIPTASPLRVHRPRERNHKTRSVDSPAPNKHPEMVKRMNANSKRRWLASLLALAGAWTGASGVIAQDTFCDLGCDSPIACDAAFDDACDSLCQELSCRESLAQCGLTFSNNVTQFYFGTVDGGVEQVGRYAAHGDYVANVDFGKLGVHEGLFLKVRAEHRMGESIVESTGAFLPATLAADLPTTETRNLYITNFIITQALSESCIVFAGKMDSLDGDMNAFAHGRGITQFSNVSFIANPIALRTVPYSTLGAGFAYLMEGEPLFSFLVLNPTDTTRTSGLSELFNDGVALSSELRVPTHFCDRPGHVLVGATYSTRDYASLDQDPRIILPQVDIGRSSDSRSVYWNTDHYLHVDPHDESRGWGYFTRVGFADDSNNPISYFWSVGIGGNSVISGRDKDSFGLGYYMSETSDEIAPFLTALVGEIGDSQGVEAFYNIQAMDCLTITPDFQWLSQARAELDDAYVLGVRANLSF</sequence>
<dbReference type="InterPro" id="IPR052932">
    <property type="entry name" value="OprB_Porin"/>
</dbReference>
<comment type="caution">
    <text evidence="4">The sequence shown here is derived from an EMBL/GenBank/DDBJ whole genome shotgun (WGS) entry which is preliminary data.</text>
</comment>
<dbReference type="Pfam" id="PF04966">
    <property type="entry name" value="OprB"/>
    <property type="match status" value="1"/>
</dbReference>
<evidence type="ECO:0000256" key="3">
    <source>
        <dbReference type="SAM" id="MobiDB-lite"/>
    </source>
</evidence>